<proteinExistence type="predicted"/>
<keyword evidence="2" id="KW-1185">Reference proteome</keyword>
<organism evidence="1 2">
    <name type="scientific">Hucho hucho</name>
    <name type="common">huchen</name>
    <dbReference type="NCBI Taxonomy" id="62062"/>
    <lineage>
        <taxon>Eukaryota</taxon>
        <taxon>Metazoa</taxon>
        <taxon>Chordata</taxon>
        <taxon>Craniata</taxon>
        <taxon>Vertebrata</taxon>
        <taxon>Euteleostomi</taxon>
        <taxon>Actinopterygii</taxon>
        <taxon>Neopterygii</taxon>
        <taxon>Teleostei</taxon>
        <taxon>Protacanthopterygii</taxon>
        <taxon>Salmoniformes</taxon>
        <taxon>Salmonidae</taxon>
        <taxon>Salmoninae</taxon>
        <taxon>Hucho</taxon>
    </lineage>
</organism>
<reference evidence="1" key="3">
    <citation type="submission" date="2025-09" db="UniProtKB">
        <authorList>
            <consortium name="Ensembl"/>
        </authorList>
    </citation>
    <scope>IDENTIFICATION</scope>
</reference>
<sequence>MQGDTVNTRLRNINTFHITPVGSLRFLISLPFHMTVDISKDCFVESKSLCSYCSTAFHIFHLMNLSWMAPCCIVVVARGGICWVKTRSRIITQEKTIGGAEFDQRLHFTNEKNCILLHYPHSVPHICQLKISGDVRI</sequence>
<protein>
    <submittedName>
        <fullName evidence="1">Uncharacterized protein</fullName>
    </submittedName>
</protein>
<dbReference type="Proteomes" id="UP000314982">
    <property type="component" value="Unassembled WGS sequence"/>
</dbReference>
<name>A0A4W5R4H5_9TELE</name>
<reference evidence="1" key="2">
    <citation type="submission" date="2025-08" db="UniProtKB">
        <authorList>
            <consortium name="Ensembl"/>
        </authorList>
    </citation>
    <scope>IDENTIFICATION</scope>
</reference>
<dbReference type="AlphaFoldDB" id="A0A4W5R4H5"/>
<reference evidence="2" key="1">
    <citation type="submission" date="2018-06" db="EMBL/GenBank/DDBJ databases">
        <title>Genome assembly of Danube salmon.</title>
        <authorList>
            <person name="Macqueen D.J."/>
            <person name="Gundappa M.K."/>
        </authorList>
    </citation>
    <scope>NUCLEOTIDE SEQUENCE [LARGE SCALE GENOMIC DNA]</scope>
</reference>
<accession>A0A4W5R4H5</accession>
<evidence type="ECO:0000313" key="1">
    <source>
        <dbReference type="Ensembl" id="ENSHHUP00000079484.1"/>
    </source>
</evidence>
<dbReference type="Ensembl" id="ENSHHUT00000082041.1">
    <property type="protein sequence ID" value="ENSHHUP00000079484.1"/>
    <property type="gene ID" value="ENSHHUG00000046330.1"/>
</dbReference>
<evidence type="ECO:0000313" key="2">
    <source>
        <dbReference type="Proteomes" id="UP000314982"/>
    </source>
</evidence>